<evidence type="ECO:0000256" key="1">
    <source>
        <dbReference type="SAM" id="SignalP"/>
    </source>
</evidence>
<proteinExistence type="predicted"/>
<dbReference type="Proteomes" id="UP000193685">
    <property type="component" value="Unassembled WGS sequence"/>
</dbReference>
<evidence type="ECO:0000313" key="3">
    <source>
        <dbReference type="Proteomes" id="UP000193685"/>
    </source>
</evidence>
<dbReference type="AlphaFoldDB" id="A0A1Y2FNN9"/>
<sequence length="235" mass="26782">MISLKYVGIILLTVIGVQAQDNILYKDFCYYNGSHLPQLHRTCPDKPTTEICYHDYPSNYTASVDDYMAMVITVDYSKHPGKILICGGQIPAWVNDTCFWFARHYFSCGARGAPKYNARIIMSEEYVDVGSLDLKTQIYDMLPQRTEESGASDGRRYTTQTNLCWNEAELGTNAVKVSYDGHWGSVGNKAIKDHPVLLRGDKIGQLLVKTLIHALEAMKNRTTYWQYNCKNTQRR</sequence>
<evidence type="ECO:0000313" key="2">
    <source>
        <dbReference type="EMBL" id="ORY84335.1"/>
    </source>
</evidence>
<feature type="signal peptide" evidence="1">
    <location>
        <begin position="1"/>
        <end position="19"/>
    </location>
</feature>
<reference evidence="2 3" key="1">
    <citation type="submission" date="2016-07" db="EMBL/GenBank/DDBJ databases">
        <title>Pervasive Adenine N6-methylation of Active Genes in Fungi.</title>
        <authorList>
            <consortium name="DOE Joint Genome Institute"/>
            <person name="Mondo S.J."/>
            <person name="Dannebaum R.O."/>
            <person name="Kuo R.C."/>
            <person name="Labutti K."/>
            <person name="Haridas S."/>
            <person name="Kuo A."/>
            <person name="Salamov A."/>
            <person name="Ahrendt S.R."/>
            <person name="Lipzen A."/>
            <person name="Sullivan W."/>
            <person name="Andreopoulos W.B."/>
            <person name="Clum A."/>
            <person name="Lindquist E."/>
            <person name="Daum C."/>
            <person name="Ramamoorthy G.K."/>
            <person name="Gryganskyi A."/>
            <person name="Culley D."/>
            <person name="Magnuson J.K."/>
            <person name="James T.Y."/>
            <person name="O'Malley M.A."/>
            <person name="Stajich J.E."/>
            <person name="Spatafora J.W."/>
            <person name="Visel A."/>
            <person name="Grigoriev I.V."/>
        </authorList>
    </citation>
    <scope>NUCLEOTIDE SEQUENCE [LARGE SCALE GENOMIC DNA]</scope>
    <source>
        <strain evidence="2 3">12-1054</strain>
    </source>
</reference>
<keyword evidence="1" id="KW-0732">Signal</keyword>
<gene>
    <name evidence="2" type="ORF">BCR37DRAFT_264295</name>
</gene>
<name>A0A1Y2FNN9_PROLT</name>
<dbReference type="EMBL" id="MCFI01000006">
    <property type="protein sequence ID" value="ORY84335.1"/>
    <property type="molecule type" value="Genomic_DNA"/>
</dbReference>
<protein>
    <submittedName>
        <fullName evidence="2">Uncharacterized protein</fullName>
    </submittedName>
</protein>
<accession>A0A1Y2FNN9</accession>
<dbReference type="RefSeq" id="XP_040726353.1">
    <property type="nucleotide sequence ID" value="XM_040866736.1"/>
</dbReference>
<keyword evidence="3" id="KW-1185">Reference proteome</keyword>
<comment type="caution">
    <text evidence="2">The sequence shown here is derived from an EMBL/GenBank/DDBJ whole genome shotgun (WGS) entry which is preliminary data.</text>
</comment>
<feature type="chain" id="PRO_5013096094" evidence="1">
    <location>
        <begin position="20"/>
        <end position="235"/>
    </location>
</feature>
<organism evidence="2 3">
    <name type="scientific">Protomyces lactucae-debilis</name>
    <dbReference type="NCBI Taxonomy" id="2754530"/>
    <lineage>
        <taxon>Eukaryota</taxon>
        <taxon>Fungi</taxon>
        <taxon>Dikarya</taxon>
        <taxon>Ascomycota</taxon>
        <taxon>Taphrinomycotina</taxon>
        <taxon>Taphrinomycetes</taxon>
        <taxon>Taphrinales</taxon>
        <taxon>Protomycetaceae</taxon>
        <taxon>Protomyces</taxon>
    </lineage>
</organism>
<dbReference type="GeneID" id="63783335"/>